<organism evidence="4 5">
    <name type="scientific">Maritalea porphyrae</name>
    <dbReference type="NCBI Taxonomy" id="880732"/>
    <lineage>
        <taxon>Bacteria</taxon>
        <taxon>Pseudomonadati</taxon>
        <taxon>Pseudomonadota</taxon>
        <taxon>Alphaproteobacteria</taxon>
        <taxon>Hyphomicrobiales</taxon>
        <taxon>Devosiaceae</taxon>
        <taxon>Maritalea</taxon>
    </lineage>
</organism>
<dbReference type="PIRSF" id="PIRSF032079">
    <property type="entry name" value="UCP032079"/>
    <property type="match status" value="1"/>
</dbReference>
<sequence length="182" mass="20436">MIFNPFRKDPFADAALAAYNIIVAQSRHPDFYTDHGIKDSVTGRFDMIALHMTLVFHRLHKGDEQQRKFAQSLFDLFFKDMDRSLREMGVGDITVPKKVKKMGEVFYGLLGAVKDSYENKDVATLADALNRNIYDGEDTANADTLARYAIGQTDHLANQDEIMRGSLNFLAPAQSIANIASE</sequence>
<evidence type="ECO:0000256" key="2">
    <source>
        <dbReference type="ARBA" id="ARBA00006436"/>
    </source>
</evidence>
<comment type="caution">
    <text evidence="4">The sequence shown here is derived from an EMBL/GenBank/DDBJ whole genome shotgun (WGS) entry which is preliminary data.</text>
</comment>
<comment type="similarity">
    <text evidence="2">Belongs to the UPF0174 family.</text>
</comment>
<dbReference type="Pfam" id="PF03981">
    <property type="entry name" value="Ubiq_cyt_C_chap"/>
    <property type="match status" value="1"/>
</dbReference>
<dbReference type="RefSeq" id="WP_284365007.1">
    <property type="nucleotide sequence ID" value="NZ_BSNI01000002.1"/>
</dbReference>
<feature type="domain" description="Ubiquinol-cytochrome c chaperone" evidence="3">
    <location>
        <begin position="34"/>
        <end position="161"/>
    </location>
</feature>
<dbReference type="PANTHER" id="PTHR12184">
    <property type="entry name" value="UBIQUINOL-CYTOCHROME C REDUCTASE COMPLEX ASSEMBLY FACTOR 1 FAMILY MEMBER"/>
    <property type="match status" value="1"/>
</dbReference>
<keyword evidence="5" id="KW-1185">Reference proteome</keyword>
<reference evidence="4" key="1">
    <citation type="journal article" date="2014" name="Int. J. Syst. Evol. Microbiol.">
        <title>Complete genome of a new Firmicutes species belonging to the dominant human colonic microbiota ('Ruminococcus bicirculans') reveals two chromosomes and a selective capacity to utilize plant glucans.</title>
        <authorList>
            <consortium name="NISC Comparative Sequencing Program"/>
            <person name="Wegmann U."/>
            <person name="Louis P."/>
            <person name="Goesmann A."/>
            <person name="Henrissat B."/>
            <person name="Duncan S.H."/>
            <person name="Flint H.J."/>
        </authorList>
    </citation>
    <scope>NUCLEOTIDE SEQUENCE</scope>
    <source>
        <strain evidence="4">NBRC 107169</strain>
    </source>
</reference>
<proteinExistence type="inferred from homology"/>
<dbReference type="InterPro" id="IPR021150">
    <property type="entry name" value="Ubiq_cyt_c_chap"/>
</dbReference>
<accession>A0ABQ5USH3</accession>
<reference evidence="4" key="2">
    <citation type="submission" date="2023-01" db="EMBL/GenBank/DDBJ databases">
        <title>Draft genome sequence of Maritalea porphyrae strain NBRC 107169.</title>
        <authorList>
            <person name="Sun Q."/>
            <person name="Mori K."/>
        </authorList>
    </citation>
    <scope>NUCLEOTIDE SEQUENCE</scope>
    <source>
        <strain evidence="4">NBRC 107169</strain>
    </source>
</reference>
<gene>
    <name evidence="4" type="ORF">GCM10007879_24770</name>
</gene>
<comment type="similarity">
    <text evidence="1">Belongs to the CBP3 family.</text>
</comment>
<evidence type="ECO:0000259" key="3">
    <source>
        <dbReference type="Pfam" id="PF03981"/>
    </source>
</evidence>
<dbReference type="EMBL" id="BSNI01000002">
    <property type="protein sequence ID" value="GLQ18228.1"/>
    <property type="molecule type" value="Genomic_DNA"/>
</dbReference>
<evidence type="ECO:0000256" key="1">
    <source>
        <dbReference type="ARBA" id="ARBA00006407"/>
    </source>
</evidence>
<evidence type="ECO:0000313" key="5">
    <source>
        <dbReference type="Proteomes" id="UP001161405"/>
    </source>
</evidence>
<dbReference type="Proteomes" id="UP001161405">
    <property type="component" value="Unassembled WGS sequence"/>
</dbReference>
<evidence type="ECO:0000313" key="4">
    <source>
        <dbReference type="EMBL" id="GLQ18228.1"/>
    </source>
</evidence>
<protein>
    <submittedName>
        <fullName evidence="4">Ubiquinol-cytochrome c chaperone</fullName>
    </submittedName>
</protein>
<dbReference type="InterPro" id="IPR014569">
    <property type="entry name" value="Ubq_cyt-c_CBP3-rel"/>
</dbReference>
<dbReference type="InterPro" id="IPR007129">
    <property type="entry name" value="Ubiqinol_cyt_c_chaperone_CPB3"/>
</dbReference>
<name>A0ABQ5USH3_9HYPH</name>
<dbReference type="PANTHER" id="PTHR12184:SF1">
    <property type="entry name" value="UBIQUINOL-CYTOCHROME-C REDUCTASE COMPLEX ASSEMBLY FACTOR 1"/>
    <property type="match status" value="1"/>
</dbReference>